<dbReference type="AlphaFoldDB" id="A0A0E9V712"/>
<reference evidence="1" key="1">
    <citation type="submission" date="2014-11" db="EMBL/GenBank/DDBJ databases">
        <authorList>
            <person name="Amaro Gonzalez C."/>
        </authorList>
    </citation>
    <scope>NUCLEOTIDE SEQUENCE</scope>
</reference>
<accession>A0A0E9V712</accession>
<evidence type="ECO:0000313" key="1">
    <source>
        <dbReference type="EMBL" id="JAH73827.1"/>
    </source>
</evidence>
<reference evidence="1" key="2">
    <citation type="journal article" date="2015" name="Fish Shellfish Immunol.">
        <title>Early steps in the European eel (Anguilla anguilla)-Vibrio vulnificus interaction in the gills: Role of the RtxA13 toxin.</title>
        <authorList>
            <person name="Callol A."/>
            <person name="Pajuelo D."/>
            <person name="Ebbesson L."/>
            <person name="Teles M."/>
            <person name="MacKenzie S."/>
            <person name="Amaro C."/>
        </authorList>
    </citation>
    <scope>NUCLEOTIDE SEQUENCE</scope>
</reference>
<sequence length="24" mass="2804">MRKPTSNGKTNSPLPIYRKYILIL</sequence>
<protein>
    <submittedName>
        <fullName evidence="1">Uncharacterized protein</fullName>
    </submittedName>
</protein>
<organism evidence="1">
    <name type="scientific">Anguilla anguilla</name>
    <name type="common">European freshwater eel</name>
    <name type="synonym">Muraena anguilla</name>
    <dbReference type="NCBI Taxonomy" id="7936"/>
    <lineage>
        <taxon>Eukaryota</taxon>
        <taxon>Metazoa</taxon>
        <taxon>Chordata</taxon>
        <taxon>Craniata</taxon>
        <taxon>Vertebrata</taxon>
        <taxon>Euteleostomi</taxon>
        <taxon>Actinopterygii</taxon>
        <taxon>Neopterygii</taxon>
        <taxon>Teleostei</taxon>
        <taxon>Anguilliformes</taxon>
        <taxon>Anguillidae</taxon>
        <taxon>Anguilla</taxon>
    </lineage>
</organism>
<name>A0A0E9V712_ANGAN</name>
<dbReference type="EMBL" id="GBXM01034750">
    <property type="protein sequence ID" value="JAH73827.1"/>
    <property type="molecule type" value="Transcribed_RNA"/>
</dbReference>
<proteinExistence type="predicted"/>